<keyword evidence="3" id="KW-0689">Ribosomal protein</keyword>
<name>A0ABP0QU33_9DINO</name>
<keyword evidence="3" id="KW-0687">Ribonucleoprotein</keyword>
<keyword evidence="4" id="KW-1185">Reference proteome</keyword>
<organism evidence="3 4">
    <name type="scientific">Durusdinium trenchii</name>
    <dbReference type="NCBI Taxonomy" id="1381693"/>
    <lineage>
        <taxon>Eukaryota</taxon>
        <taxon>Sar</taxon>
        <taxon>Alveolata</taxon>
        <taxon>Dinophyceae</taxon>
        <taxon>Suessiales</taxon>
        <taxon>Symbiodiniaceae</taxon>
        <taxon>Durusdinium</taxon>
    </lineage>
</organism>
<comment type="caution">
    <text evidence="3">The sequence shown here is derived from an EMBL/GenBank/DDBJ whole genome shotgun (WGS) entry which is preliminary data.</text>
</comment>
<feature type="compositionally biased region" description="Acidic residues" evidence="1">
    <location>
        <begin position="105"/>
        <end position="115"/>
    </location>
</feature>
<reference evidence="3 4" key="1">
    <citation type="submission" date="2024-02" db="EMBL/GenBank/DDBJ databases">
        <authorList>
            <person name="Chen Y."/>
            <person name="Shah S."/>
            <person name="Dougan E. K."/>
            <person name="Thang M."/>
            <person name="Chan C."/>
        </authorList>
    </citation>
    <scope>NUCLEOTIDE SEQUENCE [LARGE SCALE GENOMIC DNA]</scope>
</reference>
<feature type="non-terminal residue" evidence="3">
    <location>
        <position position="220"/>
    </location>
</feature>
<accession>A0ABP0QU33</accession>
<dbReference type="EMBL" id="CAXAMM010039984">
    <property type="protein sequence ID" value="CAK9090350.1"/>
    <property type="molecule type" value="Genomic_DNA"/>
</dbReference>
<evidence type="ECO:0000313" key="2">
    <source>
        <dbReference type="EMBL" id="CAK9090350.1"/>
    </source>
</evidence>
<dbReference type="GO" id="GO:0005840">
    <property type="term" value="C:ribosome"/>
    <property type="evidence" value="ECO:0007669"/>
    <property type="project" value="UniProtKB-KW"/>
</dbReference>
<feature type="compositionally biased region" description="Acidic residues" evidence="1">
    <location>
        <begin position="175"/>
        <end position="184"/>
    </location>
</feature>
<evidence type="ECO:0000313" key="3">
    <source>
        <dbReference type="EMBL" id="CAK9090476.1"/>
    </source>
</evidence>
<evidence type="ECO:0000313" key="4">
    <source>
        <dbReference type="Proteomes" id="UP001642464"/>
    </source>
</evidence>
<dbReference type="EMBL" id="CAXAMM010040006">
    <property type="protein sequence ID" value="CAK9090476.1"/>
    <property type="molecule type" value="Genomic_DNA"/>
</dbReference>
<sequence>VPWTESDVQTLAIAVKQSLPLSVIQVLTAPEWSGGRLLQLADDTSRPAANDLILNFYWLKPVAAKFPTTGRTTAKDGDESSEVSEEECEEDQEGDGPEPVADPNEAVEEAGEGGGDEGRVIEDVGASQAHDEGCEGDGESSDGGCAADACLEDGAVDAAVADEGGVGEVVKPDLSDGDSDDEMPPLEAPAEVDSVVLADDSPPPQHKGSGYNEELFQSPQ</sequence>
<feature type="compositionally biased region" description="Acidic residues" evidence="1">
    <location>
        <begin position="79"/>
        <end position="96"/>
    </location>
</feature>
<feature type="region of interest" description="Disordered" evidence="1">
    <location>
        <begin position="161"/>
        <end position="220"/>
    </location>
</feature>
<dbReference type="Proteomes" id="UP001642464">
    <property type="component" value="Unassembled WGS sequence"/>
</dbReference>
<evidence type="ECO:0000256" key="1">
    <source>
        <dbReference type="SAM" id="MobiDB-lite"/>
    </source>
</evidence>
<protein>
    <submittedName>
        <fullName evidence="3">30S ribosomal protein S6</fullName>
    </submittedName>
</protein>
<proteinExistence type="predicted"/>
<feature type="region of interest" description="Disordered" evidence="1">
    <location>
        <begin position="68"/>
        <end position="148"/>
    </location>
</feature>
<gene>
    <name evidence="2" type="ORF">SCF082_LOCUS42616</name>
    <name evidence="3" type="ORF">SCF082_LOCUS42671</name>
</gene>
<feature type="non-terminal residue" evidence="3">
    <location>
        <position position="1"/>
    </location>
</feature>